<sequence length="53" mass="5815">MPVKAVKLSDGTTKDWDEHHVLNQLDSPTDVFMNGSDPCIFCIVIGTHDVSSL</sequence>
<keyword evidence="2" id="KW-1185">Reference proteome</keyword>
<dbReference type="EMBL" id="JAHQIW010006889">
    <property type="protein sequence ID" value="KAJ1370997.1"/>
    <property type="molecule type" value="Genomic_DNA"/>
</dbReference>
<dbReference type="Proteomes" id="UP001196413">
    <property type="component" value="Unassembled WGS sequence"/>
</dbReference>
<evidence type="ECO:0000313" key="1">
    <source>
        <dbReference type="EMBL" id="KAJ1370997.1"/>
    </source>
</evidence>
<proteinExistence type="predicted"/>
<dbReference type="AlphaFoldDB" id="A0AAD5R7M5"/>
<reference evidence="1" key="1">
    <citation type="submission" date="2021-06" db="EMBL/GenBank/DDBJ databases">
        <title>Parelaphostrongylus tenuis whole genome reference sequence.</title>
        <authorList>
            <person name="Garwood T.J."/>
            <person name="Larsen P.A."/>
            <person name="Fountain-Jones N.M."/>
            <person name="Garbe J.R."/>
            <person name="Macchietto M.G."/>
            <person name="Kania S.A."/>
            <person name="Gerhold R.W."/>
            <person name="Richards J.E."/>
            <person name="Wolf T.M."/>
        </authorList>
    </citation>
    <scope>NUCLEOTIDE SEQUENCE</scope>
    <source>
        <strain evidence="1">MNPRO001-30</strain>
        <tissue evidence="1">Meninges</tissue>
    </source>
</reference>
<comment type="caution">
    <text evidence="1">The sequence shown here is derived from an EMBL/GenBank/DDBJ whole genome shotgun (WGS) entry which is preliminary data.</text>
</comment>
<organism evidence="1 2">
    <name type="scientific">Parelaphostrongylus tenuis</name>
    <name type="common">Meningeal worm</name>
    <dbReference type="NCBI Taxonomy" id="148309"/>
    <lineage>
        <taxon>Eukaryota</taxon>
        <taxon>Metazoa</taxon>
        <taxon>Ecdysozoa</taxon>
        <taxon>Nematoda</taxon>
        <taxon>Chromadorea</taxon>
        <taxon>Rhabditida</taxon>
        <taxon>Rhabditina</taxon>
        <taxon>Rhabditomorpha</taxon>
        <taxon>Strongyloidea</taxon>
        <taxon>Metastrongylidae</taxon>
        <taxon>Parelaphostrongylus</taxon>
    </lineage>
</organism>
<accession>A0AAD5R7M5</accession>
<evidence type="ECO:0000313" key="2">
    <source>
        <dbReference type="Proteomes" id="UP001196413"/>
    </source>
</evidence>
<name>A0AAD5R7M5_PARTN</name>
<gene>
    <name evidence="1" type="ORF">KIN20_032858</name>
</gene>
<protein>
    <submittedName>
        <fullName evidence="1">Uncharacterized protein</fullName>
    </submittedName>
</protein>